<proteinExistence type="predicted"/>
<name>A0A2S4V741_9BASI</name>
<keyword evidence="2" id="KW-1185">Reference proteome</keyword>
<dbReference type="EMBL" id="PKSL01000100">
    <property type="protein sequence ID" value="POW05324.1"/>
    <property type="molecule type" value="Genomic_DNA"/>
</dbReference>
<evidence type="ECO:0000313" key="1">
    <source>
        <dbReference type="EMBL" id="POW05324.1"/>
    </source>
</evidence>
<protein>
    <submittedName>
        <fullName evidence="1">Uncharacterized protein</fullName>
    </submittedName>
</protein>
<dbReference type="Proteomes" id="UP000239156">
    <property type="component" value="Unassembled WGS sequence"/>
</dbReference>
<sequence length="488" mass="54102">QAQVMTGHNTSSRVNANKKKSILRLTCLLKNLRVEIPCQLSLLGYHLGWLLRYRLGSKPIPISLVQSSRWDHPGRVAFLAFTLWSSWYGHLGTLRSAPSARLQTKLADMGPPLSTIKVQSKMSNTSTPNPSIYTISTDYPPTSSFNEDGNPISSFGSIHTPPFLREMVEDVFGGSLNGSNYCILISGEQLAPRVLCKSHRTDHYQFLMLINWTTALVPQIRYPIQFIRQIPARWITQVWDLSHLITCLSSTKHQPGFKHSNGQDTLPGWCFVDDKQRPPLSSFPDNPCDLTYSPPKAATAQSKRHILIARLKPLLSIINQGQPRDSRCRFKSASSTKRAPKVSVVLLRGSATLPPDISPVMSESEASRCVVMETAMNTLQNTVGTSVSGACPFVFDHPNPFDPSLTPAPVGALALSPTTLPPGLIDLPSDDPRVRSRTSFKHLYGVLGPFLAEPSYPWEDLPRVLEISQTLHKAQEWYLDPDVTGSVF</sequence>
<reference evidence="1" key="1">
    <citation type="submission" date="2017-12" db="EMBL/GenBank/DDBJ databases">
        <title>Gene loss provides genomic basis for host adaptation in cereal stripe rust fungi.</title>
        <authorList>
            <person name="Xia C."/>
        </authorList>
    </citation>
    <scope>NUCLEOTIDE SEQUENCE [LARGE SCALE GENOMIC DNA]</scope>
    <source>
        <strain evidence="1">93-210</strain>
    </source>
</reference>
<gene>
    <name evidence="1" type="ORF">PSTT_09800</name>
</gene>
<organism evidence="1 2">
    <name type="scientific">Puccinia striiformis</name>
    <dbReference type="NCBI Taxonomy" id="27350"/>
    <lineage>
        <taxon>Eukaryota</taxon>
        <taxon>Fungi</taxon>
        <taxon>Dikarya</taxon>
        <taxon>Basidiomycota</taxon>
        <taxon>Pucciniomycotina</taxon>
        <taxon>Pucciniomycetes</taxon>
        <taxon>Pucciniales</taxon>
        <taxon>Pucciniaceae</taxon>
        <taxon>Puccinia</taxon>
    </lineage>
</organism>
<accession>A0A2S4V741</accession>
<dbReference type="VEuPathDB" id="FungiDB:PSHT_09359"/>
<comment type="caution">
    <text evidence="1">The sequence shown here is derived from an EMBL/GenBank/DDBJ whole genome shotgun (WGS) entry which is preliminary data.</text>
</comment>
<dbReference type="VEuPathDB" id="FungiDB:PSTT_09800"/>
<evidence type="ECO:0000313" key="2">
    <source>
        <dbReference type="Proteomes" id="UP000239156"/>
    </source>
</evidence>
<feature type="non-terminal residue" evidence="1">
    <location>
        <position position="1"/>
    </location>
</feature>
<dbReference type="VEuPathDB" id="FungiDB:PSHT_09361"/>
<dbReference type="AlphaFoldDB" id="A0A2S4V741"/>